<organism evidence="2 3">
    <name type="scientific">Cicer arietinum</name>
    <name type="common">Chickpea</name>
    <name type="synonym">Garbanzo</name>
    <dbReference type="NCBI Taxonomy" id="3827"/>
    <lineage>
        <taxon>Eukaryota</taxon>
        <taxon>Viridiplantae</taxon>
        <taxon>Streptophyta</taxon>
        <taxon>Embryophyta</taxon>
        <taxon>Tracheophyta</taxon>
        <taxon>Spermatophyta</taxon>
        <taxon>Magnoliopsida</taxon>
        <taxon>eudicotyledons</taxon>
        <taxon>Gunneridae</taxon>
        <taxon>Pentapetalae</taxon>
        <taxon>rosids</taxon>
        <taxon>fabids</taxon>
        <taxon>Fabales</taxon>
        <taxon>Fabaceae</taxon>
        <taxon>Papilionoideae</taxon>
        <taxon>50 kb inversion clade</taxon>
        <taxon>NPAAA clade</taxon>
        <taxon>Hologalegina</taxon>
        <taxon>IRL clade</taxon>
        <taxon>Cicereae</taxon>
        <taxon>Cicer</taxon>
    </lineage>
</organism>
<dbReference type="SUPFAM" id="SSF56672">
    <property type="entry name" value="DNA/RNA polymerases"/>
    <property type="match status" value="1"/>
</dbReference>
<dbReference type="STRING" id="3827.A0A3Q7X6R9"/>
<feature type="domain" description="Reverse transcriptase Ty1/copia-type" evidence="1">
    <location>
        <begin position="2"/>
        <end position="76"/>
    </location>
</feature>
<gene>
    <name evidence="3" type="primary">LOC113786224</name>
</gene>
<evidence type="ECO:0000259" key="1">
    <source>
        <dbReference type="Pfam" id="PF07727"/>
    </source>
</evidence>
<accession>A0A3Q7X6R9</accession>
<evidence type="ECO:0000313" key="2">
    <source>
        <dbReference type="Proteomes" id="UP000087171"/>
    </source>
</evidence>
<dbReference type="AlphaFoldDB" id="A0A3Q7X6R9"/>
<sequence>MDDLIHFGNDLAKISTIKYNLDISFKIKDLGSLKYFLGLEIARTKSGIFISQHKYTLDLLTDVGLLATKLVSTPMSRPSIIHYDEPVSNITTYLRLIGHLIYLTTTRSDITYVVQQLSQHMSSPLTSHHHAAIRVLRYLKNLGQGLFFSAKSSLQLKVFSESDWASCLLTRW</sequence>
<dbReference type="PaxDb" id="3827-XP_004497266.1"/>
<evidence type="ECO:0000313" key="3">
    <source>
        <dbReference type="RefSeq" id="XP_027189349.1"/>
    </source>
</evidence>
<protein>
    <submittedName>
        <fullName evidence="3">Uncharacterized protein LOC113786224</fullName>
    </submittedName>
</protein>
<dbReference type="PANTHER" id="PTHR11439:SF454">
    <property type="match status" value="1"/>
</dbReference>
<name>A0A3Q7X6R9_CICAR</name>
<dbReference type="Pfam" id="PF07727">
    <property type="entry name" value="RVT_2"/>
    <property type="match status" value="1"/>
</dbReference>
<keyword evidence="2" id="KW-1185">Reference proteome</keyword>
<dbReference type="InterPro" id="IPR043502">
    <property type="entry name" value="DNA/RNA_pol_sf"/>
</dbReference>
<proteinExistence type="predicted"/>
<dbReference type="InterPro" id="IPR013103">
    <property type="entry name" value="RVT_2"/>
</dbReference>
<reference evidence="3" key="2">
    <citation type="submission" date="2025-08" db="UniProtKB">
        <authorList>
            <consortium name="RefSeq"/>
        </authorList>
    </citation>
    <scope>IDENTIFICATION</scope>
    <source>
        <tissue evidence="3">Etiolated seedlings</tissue>
    </source>
</reference>
<dbReference type="RefSeq" id="XP_027189349.1">
    <property type="nucleotide sequence ID" value="XM_027333548.1"/>
</dbReference>
<dbReference type="Proteomes" id="UP000087171">
    <property type="component" value="Chromosome Ca4"/>
</dbReference>
<dbReference type="PANTHER" id="PTHR11439">
    <property type="entry name" value="GAG-POL-RELATED RETROTRANSPOSON"/>
    <property type="match status" value="1"/>
</dbReference>
<reference evidence="2" key="1">
    <citation type="journal article" date="2013" name="Nat. Biotechnol.">
        <title>Draft genome sequence of chickpea (Cicer arietinum) provides a resource for trait improvement.</title>
        <authorList>
            <person name="Varshney R.K."/>
            <person name="Song C."/>
            <person name="Saxena R.K."/>
            <person name="Azam S."/>
            <person name="Yu S."/>
            <person name="Sharpe A.G."/>
            <person name="Cannon S."/>
            <person name="Baek J."/>
            <person name="Rosen B.D."/>
            <person name="Tar'an B."/>
            <person name="Millan T."/>
            <person name="Zhang X."/>
            <person name="Ramsay L.D."/>
            <person name="Iwata A."/>
            <person name="Wang Y."/>
            <person name="Nelson W."/>
            <person name="Farmer A.D."/>
            <person name="Gaur P.M."/>
            <person name="Soderlund C."/>
            <person name="Penmetsa R.V."/>
            <person name="Xu C."/>
            <person name="Bharti A.K."/>
            <person name="He W."/>
            <person name="Winter P."/>
            <person name="Zhao S."/>
            <person name="Hane J.K."/>
            <person name="Carrasquilla-Garcia N."/>
            <person name="Condie J.A."/>
            <person name="Upadhyaya H.D."/>
            <person name="Luo M.C."/>
            <person name="Thudi M."/>
            <person name="Gowda C.L."/>
            <person name="Singh N.P."/>
            <person name="Lichtenzveig J."/>
            <person name="Gali K.K."/>
            <person name="Rubio J."/>
            <person name="Nadarajan N."/>
            <person name="Dolezel J."/>
            <person name="Bansal K.C."/>
            <person name="Xu X."/>
            <person name="Edwards D."/>
            <person name="Zhang G."/>
            <person name="Kahl G."/>
            <person name="Gil J."/>
            <person name="Singh K.B."/>
            <person name="Datta S.K."/>
            <person name="Jackson S.A."/>
            <person name="Wang J."/>
            <person name="Cook D.R."/>
        </authorList>
    </citation>
    <scope>NUCLEOTIDE SEQUENCE [LARGE SCALE GENOMIC DNA]</scope>
    <source>
        <strain evidence="2">cv. CDC Frontier</strain>
    </source>
</reference>
<dbReference type="OrthoDB" id="1392315at2759"/>